<dbReference type="RefSeq" id="XP_049124928.1">
    <property type="nucleotide sequence ID" value="XM_049268971.1"/>
</dbReference>
<dbReference type="SUPFAM" id="SSF51197">
    <property type="entry name" value="Clavaminate synthase-like"/>
    <property type="match status" value="1"/>
</dbReference>
<accession>A0AA37NZT4</accession>
<dbReference type="GO" id="GO:0001561">
    <property type="term" value="P:fatty acid alpha-oxidation"/>
    <property type="evidence" value="ECO:0007669"/>
    <property type="project" value="InterPro"/>
</dbReference>
<keyword evidence="2" id="KW-1185">Reference proteome</keyword>
<dbReference type="GO" id="GO:0048244">
    <property type="term" value="F:phytanoyl-CoA dioxygenase activity"/>
    <property type="evidence" value="ECO:0007669"/>
    <property type="project" value="InterPro"/>
</dbReference>
<gene>
    <name evidence="1" type="ORF">ColSpa_02759</name>
</gene>
<dbReference type="Gene3D" id="2.60.120.620">
    <property type="entry name" value="q2cbj1_9rhob like domain"/>
    <property type="match status" value="1"/>
</dbReference>
<dbReference type="AlphaFoldDB" id="A0AA37NZT4"/>
<dbReference type="InterPro" id="IPR047128">
    <property type="entry name" value="PhyH"/>
</dbReference>
<protein>
    <recommendedName>
        <fullName evidence="3">Phytanoyl-CoA dioxygenase</fullName>
    </recommendedName>
</protein>
<dbReference type="EMBL" id="BQXU01000005">
    <property type="protein sequence ID" value="GKT42578.1"/>
    <property type="molecule type" value="Genomic_DNA"/>
</dbReference>
<dbReference type="GeneID" id="73323561"/>
<name>A0AA37NZT4_9PEZI</name>
<reference evidence="1 2" key="1">
    <citation type="submission" date="2022-03" db="EMBL/GenBank/DDBJ databases">
        <title>Genome data of Colletotrichum spp.</title>
        <authorList>
            <person name="Utami Y.D."/>
            <person name="Hiruma K."/>
        </authorList>
    </citation>
    <scope>NUCLEOTIDE SEQUENCE [LARGE SCALE GENOMIC DNA]</scope>
    <source>
        <strain evidence="1 2">MAFF 239500</strain>
    </source>
</reference>
<evidence type="ECO:0000313" key="1">
    <source>
        <dbReference type="EMBL" id="GKT42578.1"/>
    </source>
</evidence>
<dbReference type="InterPro" id="IPR008775">
    <property type="entry name" value="Phytyl_CoA_dOase-like"/>
</dbReference>
<dbReference type="PANTHER" id="PTHR21308:SF8">
    <property type="entry name" value="PHYTANOYL-COA DIOXYGENASE FAMILY PROTEIN (AFU_ORTHOLOGUE AFUA_2G09620)"/>
    <property type="match status" value="1"/>
</dbReference>
<dbReference type="Pfam" id="PF05721">
    <property type="entry name" value="PhyH"/>
    <property type="match status" value="1"/>
</dbReference>
<dbReference type="Proteomes" id="UP001055115">
    <property type="component" value="Unassembled WGS sequence"/>
</dbReference>
<organism evidence="1 2">
    <name type="scientific">Colletotrichum spaethianum</name>
    <dbReference type="NCBI Taxonomy" id="700344"/>
    <lineage>
        <taxon>Eukaryota</taxon>
        <taxon>Fungi</taxon>
        <taxon>Dikarya</taxon>
        <taxon>Ascomycota</taxon>
        <taxon>Pezizomycotina</taxon>
        <taxon>Sordariomycetes</taxon>
        <taxon>Hypocreomycetidae</taxon>
        <taxon>Glomerellales</taxon>
        <taxon>Glomerellaceae</taxon>
        <taxon>Colletotrichum</taxon>
        <taxon>Colletotrichum spaethianum species complex</taxon>
    </lineage>
</organism>
<dbReference type="PANTHER" id="PTHR21308">
    <property type="entry name" value="PHYTANOYL-COA ALPHA-HYDROXYLASE"/>
    <property type="match status" value="1"/>
</dbReference>
<comment type="caution">
    <text evidence="1">The sequence shown here is derived from an EMBL/GenBank/DDBJ whole genome shotgun (WGS) entry which is preliminary data.</text>
</comment>
<evidence type="ECO:0008006" key="3">
    <source>
        <dbReference type="Google" id="ProtNLM"/>
    </source>
</evidence>
<proteinExistence type="predicted"/>
<sequence length="402" mass="44243">MTIQNAQMNGNRFPIPSSSRLFASSEASAVEGLAAICSQETKPEDYPLAASIEKNVPIYDLPAYSSLTKTQCDALQDEWYHVLISGPGVFVTKGLYRDKALIDAVNTAFASIIEEEKKSETAKGDHFASAGTNDRIWNSFSKHGLTDPASFVEYYSNPYVGLISSAWLGRGYRITAQVNNTKPGASPQVCHRDYHVGFQTAEAAAQIPRAMQIASQLLTLQGAVAHSNVPLESGPTRLLPFSQTFEAGYMAYRRPEFNEFFLNNYVALPLEVGDGLFFNPALFHAAGENISTDVYRMANLLQISSPFGKPMESVDAVPLVEKSWDHLVKLYEAQDLSDEVKAFLAAVAEGYPFPTNLDKNPPRNEGMAPESEQDIITKNLVEKRSKEEVVHALKEFVTKSLA</sequence>
<evidence type="ECO:0000313" key="2">
    <source>
        <dbReference type="Proteomes" id="UP001055115"/>
    </source>
</evidence>